<dbReference type="Proteomes" id="UP000219994">
    <property type="component" value="Unassembled WGS sequence"/>
</dbReference>
<dbReference type="GO" id="GO:0005886">
    <property type="term" value="C:plasma membrane"/>
    <property type="evidence" value="ECO:0007669"/>
    <property type="project" value="UniProtKB-SubCell"/>
</dbReference>
<feature type="transmembrane region" description="Helical" evidence="6">
    <location>
        <begin position="303"/>
        <end position="321"/>
    </location>
</feature>
<evidence type="ECO:0000256" key="2">
    <source>
        <dbReference type="ARBA" id="ARBA00022475"/>
    </source>
</evidence>
<feature type="transmembrane region" description="Helical" evidence="6">
    <location>
        <begin position="261"/>
        <end position="291"/>
    </location>
</feature>
<feature type="transmembrane region" description="Helical" evidence="6">
    <location>
        <begin position="96"/>
        <end position="117"/>
    </location>
</feature>
<evidence type="ECO:0000313" key="8">
    <source>
        <dbReference type="Proteomes" id="UP000219994"/>
    </source>
</evidence>
<dbReference type="Pfam" id="PF02653">
    <property type="entry name" value="BPD_transp_2"/>
    <property type="match status" value="1"/>
</dbReference>
<evidence type="ECO:0000256" key="4">
    <source>
        <dbReference type="ARBA" id="ARBA00022989"/>
    </source>
</evidence>
<evidence type="ECO:0000313" key="7">
    <source>
        <dbReference type="EMBL" id="PDQ34770.1"/>
    </source>
</evidence>
<dbReference type="GO" id="GO:0022857">
    <property type="term" value="F:transmembrane transporter activity"/>
    <property type="evidence" value="ECO:0007669"/>
    <property type="project" value="InterPro"/>
</dbReference>
<dbReference type="InterPro" id="IPR001851">
    <property type="entry name" value="ABC_transp_permease"/>
</dbReference>
<dbReference type="PANTHER" id="PTHR32196">
    <property type="entry name" value="ABC TRANSPORTER PERMEASE PROTEIN YPHD-RELATED-RELATED"/>
    <property type="match status" value="1"/>
</dbReference>
<evidence type="ECO:0000256" key="1">
    <source>
        <dbReference type="ARBA" id="ARBA00004651"/>
    </source>
</evidence>
<organism evidence="7 8">
    <name type="scientific">Candidatus Lumbricidiphila eiseniae</name>
    <dbReference type="NCBI Taxonomy" id="1969409"/>
    <lineage>
        <taxon>Bacteria</taxon>
        <taxon>Bacillati</taxon>
        <taxon>Actinomycetota</taxon>
        <taxon>Actinomycetes</taxon>
        <taxon>Micrococcales</taxon>
        <taxon>Microbacteriaceae</taxon>
        <taxon>Candidatus Lumbricidiphila</taxon>
    </lineage>
</organism>
<feature type="transmembrane region" description="Helical" evidence="6">
    <location>
        <begin position="53"/>
        <end position="76"/>
    </location>
</feature>
<feature type="transmembrane region" description="Helical" evidence="6">
    <location>
        <begin position="169"/>
        <end position="193"/>
    </location>
</feature>
<dbReference type="AlphaFoldDB" id="A0A2A6FQ04"/>
<keyword evidence="2" id="KW-1003">Cell membrane</keyword>
<dbReference type="CDD" id="cd06579">
    <property type="entry name" value="TM_PBP1_transp_AraH_like"/>
    <property type="match status" value="1"/>
</dbReference>
<evidence type="ECO:0000256" key="6">
    <source>
        <dbReference type="SAM" id="Phobius"/>
    </source>
</evidence>
<feature type="transmembrane region" description="Helical" evidence="6">
    <location>
        <begin position="129"/>
        <end position="149"/>
    </location>
</feature>
<sequence length="329" mass="33560">MTAEIALTTPTQRLSHYISHRPVIALLGVLTVLFIVTGMKDPALFTTQGIRSTLLLACPLAILAACQTVCMLTGGIDLSSTMIANFAAYIAANNSGAGPVVSLGFAFLVGAAVGAANGIGIGVFKVNPLIMTIGMSSVLVGIVTVGIVGDGFLSGSTALLPLVKTLGSATLFGPIPMSTIVLAALSLLIIFGLSRTGIGRLIYATGDNESAVRLAGTRSWRVLLVVYTIAGLLAALGGLMFSGISGSVGPDQTNSYLLPSVAAAIIGGTSILGGTGGFAGTIVGAFILTVLNRLLTGLETTDAVRQIIYGIIVLTLAWFYVRITGQRTD</sequence>
<accession>A0A2A6FQ04</accession>
<evidence type="ECO:0000256" key="5">
    <source>
        <dbReference type="ARBA" id="ARBA00023136"/>
    </source>
</evidence>
<reference evidence="8" key="1">
    <citation type="submission" date="2017-03" db="EMBL/GenBank/DDBJ databases">
        <authorList>
            <person name="Lund M.B."/>
        </authorList>
    </citation>
    <scope>NUCLEOTIDE SEQUENCE [LARGE SCALE GENOMIC DNA]</scope>
</reference>
<gene>
    <name evidence="7" type="ORF">B5766_09260</name>
</gene>
<keyword evidence="4 6" id="KW-1133">Transmembrane helix</keyword>
<keyword evidence="3 6" id="KW-0812">Transmembrane</keyword>
<feature type="transmembrane region" description="Helical" evidence="6">
    <location>
        <begin position="222"/>
        <end position="241"/>
    </location>
</feature>
<protein>
    <submittedName>
        <fullName evidence="7">ABC transporter permease</fullName>
    </submittedName>
</protein>
<proteinExistence type="predicted"/>
<feature type="transmembrane region" description="Helical" evidence="6">
    <location>
        <begin position="23"/>
        <end position="41"/>
    </location>
</feature>
<comment type="subcellular location">
    <subcellularLocation>
        <location evidence="1">Cell membrane</location>
        <topology evidence="1">Multi-pass membrane protein</topology>
    </subcellularLocation>
</comment>
<keyword evidence="5 6" id="KW-0472">Membrane</keyword>
<name>A0A2A6FQ04_9MICO</name>
<comment type="caution">
    <text evidence="7">The sequence shown here is derived from an EMBL/GenBank/DDBJ whole genome shotgun (WGS) entry which is preliminary data.</text>
</comment>
<dbReference type="EMBL" id="NAEP01000045">
    <property type="protein sequence ID" value="PDQ34770.1"/>
    <property type="molecule type" value="Genomic_DNA"/>
</dbReference>
<dbReference type="PANTHER" id="PTHR32196:SF72">
    <property type="entry name" value="RIBOSE IMPORT PERMEASE PROTEIN RBSC"/>
    <property type="match status" value="1"/>
</dbReference>
<evidence type="ECO:0000256" key="3">
    <source>
        <dbReference type="ARBA" id="ARBA00022692"/>
    </source>
</evidence>